<dbReference type="Pfam" id="PF07332">
    <property type="entry name" value="Phage_holin_3_6"/>
    <property type="match status" value="1"/>
</dbReference>
<comment type="caution">
    <text evidence="2">The sequence shown here is derived from an EMBL/GenBank/DDBJ whole genome shotgun (WGS) entry which is preliminary data.</text>
</comment>
<feature type="transmembrane region" description="Helical" evidence="1">
    <location>
        <begin position="46"/>
        <end position="68"/>
    </location>
</feature>
<evidence type="ECO:0000256" key="1">
    <source>
        <dbReference type="SAM" id="Phobius"/>
    </source>
</evidence>
<dbReference type="EMBL" id="BPQG01000016">
    <property type="protein sequence ID" value="GJD43458.1"/>
    <property type="molecule type" value="Genomic_DNA"/>
</dbReference>
<keyword evidence="1" id="KW-0472">Membrane</keyword>
<sequence length="129" mass="13307">MQDRTSESTPASTLALTLGMLRESSRLVGRTLDLARTEIDGNIRALIGLLALLGTIVVLLVAAFFVFLDAMVKALAVLIGSEVVAALVVASPFLAAAGLLAALGLRRIARATRIVPLKARGQAALATGS</sequence>
<dbReference type="Proteomes" id="UP001055117">
    <property type="component" value="Unassembled WGS sequence"/>
</dbReference>
<reference evidence="2 3" key="1">
    <citation type="journal article" date="2021" name="Front. Microbiol.">
        <title>Comprehensive Comparative Genomics and Phenotyping of Methylobacterium Species.</title>
        <authorList>
            <person name="Alessa O."/>
            <person name="Ogura Y."/>
            <person name="Fujitani Y."/>
            <person name="Takami H."/>
            <person name="Hayashi T."/>
            <person name="Sahin N."/>
            <person name="Tani A."/>
        </authorList>
    </citation>
    <scope>NUCLEOTIDE SEQUENCE [LARGE SCALE GENOMIC DNA]</scope>
    <source>
        <strain evidence="2 3">DSM 23679</strain>
    </source>
</reference>
<evidence type="ECO:0008006" key="4">
    <source>
        <dbReference type="Google" id="ProtNLM"/>
    </source>
</evidence>
<protein>
    <recommendedName>
        <fullName evidence="4">Phage holin family protein</fullName>
    </recommendedName>
</protein>
<feature type="transmembrane region" description="Helical" evidence="1">
    <location>
        <begin position="74"/>
        <end position="103"/>
    </location>
</feature>
<keyword evidence="1" id="KW-1133">Transmembrane helix</keyword>
<proteinExistence type="predicted"/>
<name>A0ABQ4QE23_9HYPH</name>
<dbReference type="InterPro" id="IPR009937">
    <property type="entry name" value="Phage_holin_3_6"/>
</dbReference>
<evidence type="ECO:0000313" key="3">
    <source>
        <dbReference type="Proteomes" id="UP001055117"/>
    </source>
</evidence>
<evidence type="ECO:0000313" key="2">
    <source>
        <dbReference type="EMBL" id="GJD43458.1"/>
    </source>
</evidence>
<keyword evidence="1" id="KW-0812">Transmembrane</keyword>
<keyword evidence="3" id="KW-1185">Reference proteome</keyword>
<organism evidence="2 3">
    <name type="scientific">Methylobacterium cerastii</name>
    <dbReference type="NCBI Taxonomy" id="932741"/>
    <lineage>
        <taxon>Bacteria</taxon>
        <taxon>Pseudomonadati</taxon>
        <taxon>Pseudomonadota</taxon>
        <taxon>Alphaproteobacteria</taxon>
        <taxon>Hyphomicrobiales</taxon>
        <taxon>Methylobacteriaceae</taxon>
        <taxon>Methylobacterium</taxon>
    </lineage>
</organism>
<accession>A0ABQ4QE23</accession>
<dbReference type="RefSeq" id="WP_187273657.1">
    <property type="nucleotide sequence ID" value="NZ_BPQG01000016.1"/>
</dbReference>
<gene>
    <name evidence="2" type="ORF">AFCDBAGC_1310</name>
</gene>